<comment type="caution">
    <text evidence="1">The sequence shown here is derived from an EMBL/GenBank/DDBJ whole genome shotgun (WGS) entry which is preliminary data.</text>
</comment>
<evidence type="ECO:0000313" key="2">
    <source>
        <dbReference type="Proteomes" id="UP000815325"/>
    </source>
</evidence>
<dbReference type="EMBL" id="MU069774">
    <property type="protein sequence ID" value="KAF5834123.1"/>
    <property type="molecule type" value="Genomic_DNA"/>
</dbReference>
<name>A0ABQ7GHN5_DUNSA</name>
<organism evidence="1 2">
    <name type="scientific">Dunaliella salina</name>
    <name type="common">Green alga</name>
    <name type="synonym">Protococcus salinus</name>
    <dbReference type="NCBI Taxonomy" id="3046"/>
    <lineage>
        <taxon>Eukaryota</taxon>
        <taxon>Viridiplantae</taxon>
        <taxon>Chlorophyta</taxon>
        <taxon>core chlorophytes</taxon>
        <taxon>Chlorophyceae</taxon>
        <taxon>CS clade</taxon>
        <taxon>Chlamydomonadales</taxon>
        <taxon>Dunaliellaceae</taxon>
        <taxon>Dunaliella</taxon>
    </lineage>
</organism>
<reference evidence="1" key="1">
    <citation type="submission" date="2017-08" db="EMBL/GenBank/DDBJ databases">
        <authorList>
            <person name="Polle J.E."/>
            <person name="Barry K."/>
            <person name="Cushman J."/>
            <person name="Schmutz J."/>
            <person name="Tran D."/>
            <person name="Hathwaick L.T."/>
            <person name="Yim W.C."/>
            <person name="Jenkins J."/>
            <person name="Mckie-Krisberg Z.M."/>
            <person name="Prochnik S."/>
            <person name="Lindquist E."/>
            <person name="Dockter R.B."/>
            <person name="Adam C."/>
            <person name="Molina H."/>
            <person name="Bunkerborg J."/>
            <person name="Jin E."/>
            <person name="Buchheim M."/>
            <person name="Magnuson J."/>
        </authorList>
    </citation>
    <scope>NUCLEOTIDE SEQUENCE</scope>
    <source>
        <strain evidence="1">CCAP 19/18</strain>
    </source>
</reference>
<protein>
    <submittedName>
        <fullName evidence="1">Uncharacterized protein</fullName>
    </submittedName>
</protein>
<evidence type="ECO:0000313" key="1">
    <source>
        <dbReference type="EMBL" id="KAF5834123.1"/>
    </source>
</evidence>
<sequence>MDAIALVTGRLLVLLRGDEKLSQACLPLLMDAVTMQPLTSNVKAGATQQEAAMFACFTRTIAAMAVAGACKHALHDWAYEQIMDLLIRLYRDHNTPGSSNREAADVRGACLASAITRMAEGIAAGMSGIGVALLKVLQVV</sequence>
<dbReference type="Proteomes" id="UP000815325">
    <property type="component" value="Unassembled WGS sequence"/>
</dbReference>
<proteinExistence type="predicted"/>
<keyword evidence="2" id="KW-1185">Reference proteome</keyword>
<accession>A0ABQ7GHN5</accession>
<gene>
    <name evidence="1" type="ORF">DUNSADRAFT_9319</name>
</gene>